<reference evidence="2" key="1">
    <citation type="submission" date="2020-05" db="EMBL/GenBank/DDBJ databases">
        <authorList>
            <person name="Chiriac C."/>
            <person name="Salcher M."/>
            <person name="Ghai R."/>
            <person name="Kavagutti S V."/>
        </authorList>
    </citation>
    <scope>NUCLEOTIDE SEQUENCE</scope>
</reference>
<protein>
    <submittedName>
        <fullName evidence="2">Uncharacterized protein</fullName>
    </submittedName>
</protein>
<proteinExistence type="predicted"/>
<sequence length="88" mass="9557">MGRNNNDFSKGLFHGTDADLNPGDLVEPRHDGLAWASTNREVAAGYGSKLYSVEPAEDIHRHPGAMKKYGIHHSRIGFKVKGLADGAQ</sequence>
<evidence type="ECO:0000313" key="2">
    <source>
        <dbReference type="EMBL" id="CAB5219353.1"/>
    </source>
</evidence>
<feature type="region of interest" description="Disordered" evidence="1">
    <location>
        <begin position="1"/>
        <end position="25"/>
    </location>
</feature>
<gene>
    <name evidence="2" type="ORF">UFOVP221_60</name>
</gene>
<accession>A0A6J7WVY6</accession>
<name>A0A6J7WVY6_9CAUD</name>
<evidence type="ECO:0000256" key="1">
    <source>
        <dbReference type="SAM" id="MobiDB-lite"/>
    </source>
</evidence>
<organism evidence="2">
    <name type="scientific">uncultured Caudovirales phage</name>
    <dbReference type="NCBI Taxonomy" id="2100421"/>
    <lineage>
        <taxon>Viruses</taxon>
        <taxon>Duplodnaviria</taxon>
        <taxon>Heunggongvirae</taxon>
        <taxon>Uroviricota</taxon>
        <taxon>Caudoviricetes</taxon>
        <taxon>Peduoviridae</taxon>
        <taxon>Maltschvirus</taxon>
        <taxon>Maltschvirus maltsch</taxon>
    </lineage>
</organism>
<dbReference type="EMBL" id="LR798267">
    <property type="protein sequence ID" value="CAB5219353.1"/>
    <property type="molecule type" value="Genomic_DNA"/>
</dbReference>